<proteinExistence type="inferred from homology"/>
<gene>
    <name evidence="4" type="ORF">SAMN04490355_106218</name>
</gene>
<name>A0A1I4PEC8_9FIRM</name>
<dbReference type="GO" id="GO:0005829">
    <property type="term" value="C:cytosol"/>
    <property type="evidence" value="ECO:0007669"/>
    <property type="project" value="TreeGrafter"/>
</dbReference>
<dbReference type="InterPro" id="IPR003680">
    <property type="entry name" value="Flavodoxin_fold"/>
</dbReference>
<dbReference type="STRING" id="1123291.SAMN04490355_106218"/>
<dbReference type="PANTHER" id="PTHR10204">
    <property type="entry name" value="NAD P H OXIDOREDUCTASE-RELATED"/>
    <property type="match status" value="1"/>
</dbReference>
<dbReference type="SUPFAM" id="SSF52218">
    <property type="entry name" value="Flavoproteins"/>
    <property type="match status" value="1"/>
</dbReference>
<dbReference type="PANTHER" id="PTHR10204:SF34">
    <property type="entry name" value="NAD(P)H DEHYDROGENASE [QUINONE] 1 ISOFORM 1"/>
    <property type="match status" value="1"/>
</dbReference>
<dbReference type="EMBL" id="FOTS01000062">
    <property type="protein sequence ID" value="SFM26112.1"/>
    <property type="molecule type" value="Genomic_DNA"/>
</dbReference>
<dbReference type="AlphaFoldDB" id="A0A1I4PEC8"/>
<evidence type="ECO:0000313" key="4">
    <source>
        <dbReference type="EMBL" id="SFM26112.1"/>
    </source>
</evidence>
<evidence type="ECO:0000313" key="5">
    <source>
        <dbReference type="Proteomes" id="UP000199520"/>
    </source>
</evidence>
<keyword evidence="2" id="KW-0560">Oxidoreductase</keyword>
<dbReference type="InterPro" id="IPR029039">
    <property type="entry name" value="Flavoprotein-like_sf"/>
</dbReference>
<dbReference type="GO" id="GO:0003955">
    <property type="term" value="F:NAD(P)H dehydrogenase (quinone) activity"/>
    <property type="evidence" value="ECO:0007669"/>
    <property type="project" value="TreeGrafter"/>
</dbReference>
<protein>
    <submittedName>
        <fullName evidence="4">NAD(P)H dehydrogenase (Quinone)</fullName>
    </submittedName>
</protein>
<dbReference type="RefSeq" id="WP_090943209.1">
    <property type="nucleotide sequence ID" value="NZ_FOTS01000062.1"/>
</dbReference>
<dbReference type="Proteomes" id="UP000199520">
    <property type="component" value="Unassembled WGS sequence"/>
</dbReference>
<dbReference type="OrthoDB" id="9805976at2"/>
<evidence type="ECO:0000256" key="1">
    <source>
        <dbReference type="ARBA" id="ARBA00006252"/>
    </source>
</evidence>
<keyword evidence="5" id="KW-1185">Reference proteome</keyword>
<organism evidence="4 5">
    <name type="scientific">Pelosinus propionicus DSM 13327</name>
    <dbReference type="NCBI Taxonomy" id="1123291"/>
    <lineage>
        <taxon>Bacteria</taxon>
        <taxon>Bacillati</taxon>
        <taxon>Bacillota</taxon>
        <taxon>Negativicutes</taxon>
        <taxon>Selenomonadales</taxon>
        <taxon>Sporomusaceae</taxon>
        <taxon>Pelosinus</taxon>
    </lineage>
</organism>
<dbReference type="InterPro" id="IPR051545">
    <property type="entry name" value="NAD(P)H_dehydrogenase_qn"/>
</dbReference>
<evidence type="ECO:0000259" key="3">
    <source>
        <dbReference type="Pfam" id="PF02525"/>
    </source>
</evidence>
<comment type="similarity">
    <text evidence="1">Belongs to the NAD(P)H dehydrogenase (quinone) family.</text>
</comment>
<feature type="domain" description="Flavodoxin-like fold" evidence="3">
    <location>
        <begin position="1"/>
        <end position="188"/>
    </location>
</feature>
<dbReference type="Gene3D" id="3.40.50.360">
    <property type="match status" value="1"/>
</dbReference>
<dbReference type="Pfam" id="PF02525">
    <property type="entry name" value="Flavodoxin_2"/>
    <property type="match status" value="1"/>
</dbReference>
<evidence type="ECO:0000256" key="2">
    <source>
        <dbReference type="ARBA" id="ARBA00023002"/>
    </source>
</evidence>
<reference evidence="5" key="1">
    <citation type="submission" date="2016-10" db="EMBL/GenBank/DDBJ databases">
        <authorList>
            <person name="Varghese N."/>
            <person name="Submissions S."/>
        </authorList>
    </citation>
    <scope>NUCLEOTIDE SEQUENCE [LARGE SCALE GENOMIC DNA]</scope>
    <source>
        <strain evidence="5">DSM 13327</strain>
    </source>
</reference>
<sequence length="194" mass="21251">MKHLIVYAHPNPKSFNHAILETTVRELESKGHQVVVRDLYSLRFNPILSGSDFEAFQAGTVPADIKEEQEHISTADVITMIYPIWWAGLPAMIKGYIDRVFSYGFAYKYSEEGSPVGLLAGKKALVINTQGTPGEVYDSTGMTEALKKTSDTGILGFCGIESVGHVFFGAVPAVDDAARHGMLVALQDKLNKIF</sequence>
<accession>A0A1I4PEC8</accession>